<feature type="domain" description="Fringe-like glycosyltransferase" evidence="24">
    <location>
        <begin position="85"/>
        <end position="263"/>
    </location>
</feature>
<dbReference type="UniPathway" id="UPA00378"/>
<proteinExistence type="evidence at transcript level"/>
<keyword evidence="15" id="KW-1015">Disulfide bond</keyword>
<dbReference type="EMBL" id="GAMC01018425">
    <property type="protein sequence ID" value="JAB88130.1"/>
    <property type="molecule type" value="mRNA"/>
</dbReference>
<dbReference type="PANTHER" id="PTHR23033">
    <property type="entry name" value="BETA1,3-GALACTOSYLTRANSFERASE"/>
    <property type="match status" value="1"/>
</dbReference>
<evidence type="ECO:0000256" key="13">
    <source>
        <dbReference type="ARBA" id="ARBA00022989"/>
    </source>
</evidence>
<dbReference type="Gene3D" id="3.90.550.50">
    <property type="match status" value="1"/>
</dbReference>
<keyword evidence="10" id="KW-0479">Metal-binding</keyword>
<keyword evidence="11" id="KW-0547">Nucleotide-binding</keyword>
<comment type="pathway">
    <text evidence="3">Protein modification; protein glycosylation.</text>
</comment>
<comment type="function">
    <text evidence="22">Glycosyltransferase that generates the core 1 O-glycan Gal-beta1-3GalNAc-alpha1-Ser/Thr (T antigen), which is a precursor for many extended O-glycans in glycoproteins.</text>
</comment>
<dbReference type="GO" id="GO:0016263">
    <property type="term" value="F:glycoprotein-N-acetylgalactosamine 3-beta-galactosyltransferase activity"/>
    <property type="evidence" value="ECO:0007669"/>
    <property type="project" value="UniProtKB-EC"/>
</dbReference>
<dbReference type="EC" id="2.4.1.122" evidence="6"/>
<evidence type="ECO:0000256" key="19">
    <source>
        <dbReference type="ARBA" id="ARBA00041226"/>
    </source>
</evidence>
<comment type="subunit">
    <text evidence="5">Homodimer; disulfide-linked.</text>
</comment>
<evidence type="ECO:0000256" key="6">
    <source>
        <dbReference type="ARBA" id="ARBA00012557"/>
    </source>
</evidence>
<evidence type="ECO:0000256" key="11">
    <source>
        <dbReference type="ARBA" id="ARBA00022741"/>
    </source>
</evidence>
<dbReference type="OrthoDB" id="414175at2759"/>
<evidence type="ECO:0000256" key="22">
    <source>
        <dbReference type="ARBA" id="ARBA00059245"/>
    </source>
</evidence>
<evidence type="ECO:0000256" key="18">
    <source>
        <dbReference type="ARBA" id="ARBA00040898"/>
    </source>
</evidence>
<evidence type="ECO:0000256" key="16">
    <source>
        <dbReference type="ARBA" id="ARBA00023180"/>
    </source>
</evidence>
<accession>W8AI08</accession>
<evidence type="ECO:0000256" key="14">
    <source>
        <dbReference type="ARBA" id="ARBA00023136"/>
    </source>
</evidence>
<evidence type="ECO:0000256" key="12">
    <source>
        <dbReference type="ARBA" id="ARBA00022968"/>
    </source>
</evidence>
<dbReference type="FunFam" id="3.90.550.50:FF:000017">
    <property type="entry name" value="Glycoprotein-N-acetylgalactosamine 3-beta-galactosyltransferase 1"/>
    <property type="match status" value="1"/>
</dbReference>
<dbReference type="InterPro" id="IPR003378">
    <property type="entry name" value="Fringe-like_glycosylTrfase"/>
</dbReference>
<comment type="cofactor">
    <cofactor evidence="1">
        <name>Mn(2+)</name>
        <dbReference type="ChEBI" id="CHEBI:29035"/>
    </cofactor>
</comment>
<reference evidence="25" key="2">
    <citation type="journal article" date="2014" name="BMC Genomics">
        <title>A genomic perspective to assessing quality of mass-reared SIT flies used in Mediterranean fruit fly (Ceratitis capitata) eradication in California.</title>
        <authorList>
            <person name="Calla B."/>
            <person name="Hall B."/>
            <person name="Hou S."/>
            <person name="Geib S.M."/>
        </authorList>
    </citation>
    <scope>NUCLEOTIDE SEQUENCE</scope>
</reference>
<evidence type="ECO:0000256" key="8">
    <source>
        <dbReference type="ARBA" id="ARBA00022679"/>
    </source>
</evidence>
<dbReference type="GO" id="GO:0030145">
    <property type="term" value="F:manganese ion binding"/>
    <property type="evidence" value="ECO:0007669"/>
    <property type="project" value="UniProtKB-ARBA"/>
</dbReference>
<keyword evidence="12" id="KW-0735">Signal-anchor</keyword>
<feature type="transmembrane region" description="Helical" evidence="23">
    <location>
        <begin position="26"/>
        <end position="43"/>
    </location>
</feature>
<evidence type="ECO:0000256" key="10">
    <source>
        <dbReference type="ARBA" id="ARBA00022723"/>
    </source>
</evidence>
<gene>
    <name evidence="25" type="primary">C1GLT</name>
</gene>
<keyword evidence="17" id="KW-0464">Manganese</keyword>
<reference evidence="25" key="1">
    <citation type="submission" date="2013-07" db="EMBL/GenBank/DDBJ databases">
        <authorList>
            <person name="Geib S."/>
        </authorList>
    </citation>
    <scope>NUCLEOTIDE SEQUENCE</scope>
</reference>
<evidence type="ECO:0000256" key="17">
    <source>
        <dbReference type="ARBA" id="ARBA00023211"/>
    </source>
</evidence>
<evidence type="ECO:0000256" key="23">
    <source>
        <dbReference type="SAM" id="Phobius"/>
    </source>
</evidence>
<evidence type="ECO:0000256" key="9">
    <source>
        <dbReference type="ARBA" id="ARBA00022692"/>
    </source>
</evidence>
<sequence>ITARMLPKTVKIEDERNNKSKHFHRRIIFVTIEIALIAAYLSYKHNIINREQLSWLRRGKHDVLPRTYQQNTSSLAEQLAMDVRILCWVMTTPNNHKTKAIHVRRTWGRRCNRLLFVTSQADEDLGETLVISEVEDKYETIWAKTRLAFEQIYHKYGDDMDWFYKADDDTFAFIENMRYMLYPYSPEMPIYFGYNMKYDKDINQVYMSGGSGYVLSRESLRRFVESAIVNNTNCDIINNLQAEDVAMGQCLRAVGVSAGDSRDAHLKWRFYPFELFTALMTSYYTDDFWHFGYSYYNPRACRDCLSSYPVGFHYISPEKMYFYDYFGYEFLRMQLDDEEVLPKKLSIDEVVIPKPDNIWDIVKI</sequence>
<dbReference type="AlphaFoldDB" id="W8AI08"/>
<keyword evidence="16" id="KW-0325">Glycoprotein</keyword>
<evidence type="ECO:0000256" key="3">
    <source>
        <dbReference type="ARBA" id="ARBA00004922"/>
    </source>
</evidence>
<evidence type="ECO:0000256" key="7">
    <source>
        <dbReference type="ARBA" id="ARBA00022676"/>
    </source>
</evidence>
<feature type="non-terminal residue" evidence="25">
    <location>
        <position position="1"/>
    </location>
</feature>
<comment type="subcellular location">
    <subcellularLocation>
        <location evidence="2">Membrane</location>
        <topology evidence="2">Single-pass type II membrane protein</topology>
    </subcellularLocation>
</comment>
<name>W8AI08_CERCA</name>
<evidence type="ECO:0000256" key="21">
    <source>
        <dbReference type="ARBA" id="ARBA00043065"/>
    </source>
</evidence>
<keyword evidence="7 25" id="KW-0328">Glycosyltransferase</keyword>
<evidence type="ECO:0000313" key="25">
    <source>
        <dbReference type="EMBL" id="JAB88130.1"/>
    </source>
</evidence>
<dbReference type="GO" id="GO:0000166">
    <property type="term" value="F:nucleotide binding"/>
    <property type="evidence" value="ECO:0007669"/>
    <property type="project" value="UniProtKB-KW"/>
</dbReference>
<organism evidence="25">
    <name type="scientific">Ceratitis capitata</name>
    <name type="common">Mediterranean fruit fly</name>
    <name type="synonym">Tephritis capitata</name>
    <dbReference type="NCBI Taxonomy" id="7213"/>
    <lineage>
        <taxon>Eukaryota</taxon>
        <taxon>Metazoa</taxon>
        <taxon>Ecdysozoa</taxon>
        <taxon>Arthropoda</taxon>
        <taxon>Hexapoda</taxon>
        <taxon>Insecta</taxon>
        <taxon>Pterygota</taxon>
        <taxon>Neoptera</taxon>
        <taxon>Endopterygota</taxon>
        <taxon>Diptera</taxon>
        <taxon>Brachycera</taxon>
        <taxon>Muscomorpha</taxon>
        <taxon>Tephritoidea</taxon>
        <taxon>Tephritidae</taxon>
        <taxon>Ceratitis</taxon>
        <taxon>Ceratitis</taxon>
    </lineage>
</organism>
<evidence type="ECO:0000256" key="2">
    <source>
        <dbReference type="ARBA" id="ARBA00004606"/>
    </source>
</evidence>
<keyword evidence="13 23" id="KW-1133">Transmembrane helix</keyword>
<keyword evidence="8 25" id="KW-0808">Transferase</keyword>
<evidence type="ECO:0000256" key="15">
    <source>
        <dbReference type="ARBA" id="ARBA00023157"/>
    </source>
</evidence>
<evidence type="ECO:0000256" key="20">
    <source>
        <dbReference type="ARBA" id="ARBA00042009"/>
    </source>
</evidence>
<comment type="similarity">
    <text evidence="4">Belongs to the glycosyltransferase 31 family. Beta3-Gal-T subfamily.</text>
</comment>
<evidence type="ECO:0000259" key="24">
    <source>
        <dbReference type="Pfam" id="PF02434"/>
    </source>
</evidence>
<keyword evidence="14 23" id="KW-0472">Membrane</keyword>
<dbReference type="InterPro" id="IPR026050">
    <property type="entry name" value="C1GALT1/C1GALT1_chp1"/>
</dbReference>
<evidence type="ECO:0000256" key="1">
    <source>
        <dbReference type="ARBA" id="ARBA00001936"/>
    </source>
</evidence>
<protein>
    <recommendedName>
        <fullName evidence="18">Glycoprotein-N-acetylgalactosamine 3-beta-galactosyltransferase 1</fullName>
        <ecNumber evidence="6">2.4.1.122</ecNumber>
    </recommendedName>
    <alternativeName>
        <fullName evidence="20">Core 1 O-glycan T-synthase</fullName>
    </alternativeName>
    <alternativeName>
        <fullName evidence="21">Core 1 UDP-galactose:N-acetylgalactosamine-alpha-R beta 1,3-galactosyltransferase 1</fullName>
    </alternativeName>
    <alternativeName>
        <fullName evidence="19">Core 1 beta1,3-galactosyltransferase 1</fullName>
    </alternativeName>
</protein>
<dbReference type="PANTHER" id="PTHR23033:SF14">
    <property type="entry name" value="GLYCOPROTEIN-N-ACETYLGALACTOSAMINE 3-BETA-GALACTOSYLTRANSFERASE 1-RELATED"/>
    <property type="match status" value="1"/>
</dbReference>
<evidence type="ECO:0000256" key="4">
    <source>
        <dbReference type="ARBA" id="ARBA00006462"/>
    </source>
</evidence>
<evidence type="ECO:0000256" key="5">
    <source>
        <dbReference type="ARBA" id="ARBA00011748"/>
    </source>
</evidence>
<dbReference type="Pfam" id="PF02434">
    <property type="entry name" value="Fringe"/>
    <property type="match status" value="1"/>
</dbReference>
<dbReference type="GO" id="GO:0016020">
    <property type="term" value="C:membrane"/>
    <property type="evidence" value="ECO:0007669"/>
    <property type="project" value="UniProtKB-SubCell"/>
</dbReference>
<keyword evidence="9 23" id="KW-0812">Transmembrane</keyword>